<dbReference type="InterPro" id="IPR052155">
    <property type="entry name" value="Biofilm_reg_signaling"/>
</dbReference>
<dbReference type="InterPro" id="IPR000014">
    <property type="entry name" value="PAS"/>
</dbReference>
<dbReference type="Gene3D" id="6.10.340.10">
    <property type="match status" value="1"/>
</dbReference>
<dbReference type="InterPro" id="IPR043128">
    <property type="entry name" value="Rev_trsase/Diguanyl_cyclase"/>
</dbReference>
<dbReference type="Pfam" id="PF00990">
    <property type="entry name" value="GGDEF"/>
    <property type="match status" value="1"/>
</dbReference>
<dbReference type="GO" id="GO:0003824">
    <property type="term" value="F:catalytic activity"/>
    <property type="evidence" value="ECO:0007669"/>
    <property type="project" value="UniProtKB-ARBA"/>
</dbReference>
<dbReference type="AlphaFoldDB" id="C3KN65"/>
<evidence type="ECO:0000313" key="6">
    <source>
        <dbReference type="EMBL" id="ACP23695.1"/>
    </source>
</evidence>
<dbReference type="InterPro" id="IPR003660">
    <property type="entry name" value="HAMP_dom"/>
</dbReference>
<dbReference type="InterPro" id="IPR029787">
    <property type="entry name" value="Nucleotide_cyclase"/>
</dbReference>
<name>C3KN65_SINFN</name>
<feature type="domain" description="GGDEF" evidence="5">
    <location>
        <begin position="420"/>
        <end position="553"/>
    </location>
</feature>
<keyword evidence="6" id="KW-0614">Plasmid</keyword>
<evidence type="ECO:0000259" key="2">
    <source>
        <dbReference type="PROSITE" id="PS50112"/>
    </source>
</evidence>
<dbReference type="PROSITE" id="PS50887">
    <property type="entry name" value="GGDEF"/>
    <property type="match status" value="1"/>
</dbReference>
<feature type="domain" description="PAS" evidence="2">
    <location>
        <begin position="265"/>
        <end position="335"/>
    </location>
</feature>
<dbReference type="CDD" id="cd01948">
    <property type="entry name" value="EAL"/>
    <property type="match status" value="1"/>
</dbReference>
<dbReference type="InterPro" id="IPR001633">
    <property type="entry name" value="EAL_dom"/>
</dbReference>
<keyword evidence="1" id="KW-0472">Membrane</keyword>
<dbReference type="InterPro" id="IPR000160">
    <property type="entry name" value="GGDEF_dom"/>
</dbReference>
<dbReference type="OrthoDB" id="9814202at2"/>
<dbReference type="PATRIC" id="fig|394.7.peg.2678"/>
<dbReference type="CDD" id="cd00130">
    <property type="entry name" value="PAS"/>
    <property type="match status" value="1"/>
</dbReference>
<dbReference type="CDD" id="cd06225">
    <property type="entry name" value="HAMP"/>
    <property type="match status" value="1"/>
</dbReference>
<dbReference type="KEGG" id="rhi:NGR_b22500"/>
<dbReference type="NCBIfam" id="TIGR00254">
    <property type="entry name" value="GGDEF"/>
    <property type="match status" value="1"/>
</dbReference>
<organism evidence="6 7">
    <name type="scientific">Sinorhizobium fredii (strain NBRC 101917 / NGR234)</name>
    <dbReference type="NCBI Taxonomy" id="394"/>
    <lineage>
        <taxon>Bacteria</taxon>
        <taxon>Pseudomonadati</taxon>
        <taxon>Pseudomonadota</taxon>
        <taxon>Alphaproteobacteria</taxon>
        <taxon>Hyphomicrobiales</taxon>
        <taxon>Rhizobiaceae</taxon>
        <taxon>Sinorhizobium/Ensifer group</taxon>
        <taxon>Sinorhizobium</taxon>
    </lineage>
</organism>
<keyword evidence="1 6" id="KW-0812">Transmembrane</keyword>
<protein>
    <submittedName>
        <fullName evidence="6">GGDEF/EAL transmembrane sensory box protein</fullName>
    </submittedName>
</protein>
<dbReference type="PROSITE" id="PS50112">
    <property type="entry name" value="PAS"/>
    <property type="match status" value="1"/>
</dbReference>
<dbReference type="Pfam" id="PF00672">
    <property type="entry name" value="HAMP"/>
    <property type="match status" value="1"/>
</dbReference>
<evidence type="ECO:0000259" key="5">
    <source>
        <dbReference type="PROSITE" id="PS50887"/>
    </source>
</evidence>
<keyword evidence="7" id="KW-1185">Reference proteome</keyword>
<accession>C3KN65</accession>
<dbReference type="Gene3D" id="3.30.70.270">
    <property type="match status" value="1"/>
</dbReference>
<proteinExistence type="predicted"/>
<reference evidence="7" key="1">
    <citation type="journal article" date="2004" name="J. Bacteriol.">
        <title>An evolutionary hot spot: the pNGR234b replicon of Rhizobium sp. strain NGR234.</title>
        <authorList>
            <person name="Streit W.R."/>
            <person name="Schmitz R.A."/>
            <person name="Perret X."/>
            <person name="Staehelin C."/>
            <person name="Deakin W.J."/>
            <person name="Raasch C."/>
            <person name="Liesegang H."/>
            <person name="Broughton W.J."/>
        </authorList>
    </citation>
    <scope>NUCLEOTIDE SEQUENCE [LARGE SCALE GENOMIC DNA]</scope>
    <source>
        <strain evidence="7">NBRC 101917 / NGR234</strain>
    </source>
</reference>
<dbReference type="HOGENOM" id="CLU_000445_70_40_5"/>
<dbReference type="NCBIfam" id="TIGR00229">
    <property type="entry name" value="sensory_box"/>
    <property type="match status" value="1"/>
</dbReference>
<feature type="transmembrane region" description="Helical" evidence="1">
    <location>
        <begin position="48"/>
        <end position="70"/>
    </location>
</feature>
<dbReference type="PROSITE" id="PS50883">
    <property type="entry name" value="EAL"/>
    <property type="match status" value="1"/>
</dbReference>
<dbReference type="PROSITE" id="PS50885">
    <property type="entry name" value="HAMP"/>
    <property type="match status" value="1"/>
</dbReference>
<dbReference type="Gene3D" id="3.20.20.450">
    <property type="entry name" value="EAL domain"/>
    <property type="match status" value="1"/>
</dbReference>
<geneLocation type="plasmid" evidence="7">
    <name>sym pNGR234b</name>
</geneLocation>
<feature type="domain" description="HAMP" evidence="4">
    <location>
        <begin position="208"/>
        <end position="260"/>
    </location>
</feature>
<dbReference type="PANTHER" id="PTHR44757">
    <property type="entry name" value="DIGUANYLATE CYCLASE DGCP"/>
    <property type="match status" value="1"/>
</dbReference>
<dbReference type="SMART" id="SM00304">
    <property type="entry name" value="HAMP"/>
    <property type="match status" value="1"/>
</dbReference>
<feature type="transmembrane region" description="Helical" evidence="1">
    <location>
        <begin position="185"/>
        <end position="206"/>
    </location>
</feature>
<reference evidence="6 7" key="2">
    <citation type="journal article" date="2009" name="Appl. Environ. Microbiol.">
        <title>Rhizobium sp. strain NGR234 possesses a remarkable number of secretion systems.</title>
        <authorList>
            <person name="Schmeisser C."/>
            <person name="Liesegang H."/>
            <person name="Krysciak D."/>
            <person name="Bakkou N."/>
            <person name="Le Quere A."/>
            <person name="Wollherr A."/>
            <person name="Heinemeyer I."/>
            <person name="Morgenstern B."/>
            <person name="Pommerening-Roeser A."/>
            <person name="Flores M."/>
            <person name="Palacios R."/>
            <person name="Brenner S."/>
            <person name="Gottschalk G."/>
            <person name="Schmitz R.A."/>
            <person name="Broughton W.J."/>
            <person name="Perret X."/>
            <person name="Strittmatter A.W."/>
            <person name="Streit W.R."/>
        </authorList>
    </citation>
    <scope>NUCLEOTIDE SEQUENCE [LARGE SCALE GENOMIC DNA]</scope>
    <source>
        <strain evidence="7">NBRC 101917 / NGR234</strain>
    </source>
</reference>
<evidence type="ECO:0000256" key="1">
    <source>
        <dbReference type="SAM" id="Phobius"/>
    </source>
</evidence>
<dbReference type="Pfam" id="PF13426">
    <property type="entry name" value="PAS_9"/>
    <property type="match status" value="1"/>
</dbReference>
<sequence length="833" mass="91524">MAADRFGACRRAGIGPKNGGAAGEPWRRPVDAVVLGIEMNTHSVESRFILIVSSALLLLIAPLFVLFFYLSNERAYRDVIDHGQVLLKANSLALGKPLWDFDEESVRQIASTILADRSVVSVRVYEVAGGLDVRLPERSRDKNPPGEILSTPVHYRSVDGTKTVGSLEIALRQRDLLSDFEFDDAVYIGIFLFAIVIITAAAILGNRMMVTRPLLRLTHAIEATRRLGSRHMVDWVSADEMGMLAANFNEMQGRLAQEENDLKRAHQKTTRIYNLTPAKLYSIDDDDRLTAVSDYWLLATGYHRQAVLGRHFANFLDPATRPAYQNRKRQATEDVEAATVTVKFRCADGRLIDVLIKEVQALEAGETLSLAVMTDVTELKTAEERNHVQAITDHLTGLLNRPGFEMALDGAIRQAAADGGELACLLIDLDRFKPINDNLGHAAGDEVLRQIAGRIRAQVRGEDRVARLGGDEFVVLIPAAKAESAALQISARIAAACAEPVIVDGSALSLSASIGIALYPAQARTAAELLQKSDMAMYARKHNGKNGAKLFDPLIASLAQEKLKIETYIEEGLRQDWFDVHLQPIVDLKRGQVAGFEALMRLNHPEHGVLPPTDIIRVAEETGAILRIGERIFEKAVAHLARLSSVPGLENAYLAVNVSPLQFCPKLPASIFATLMKWGITPTRIVIEITEAVLMHHSPDIRDILGALSGAGMKIALDDFGTGYSSLSYLVHFPVNIIKIDQAFTRSLTDESETVRRRVQKLIAGIHMVAKEMNCHVVAEGIETDAQLRALLSLKVGRGQGYFLGRPQPVGDILSGVERDEEKCVRFSARIPL</sequence>
<evidence type="ECO:0000259" key="4">
    <source>
        <dbReference type="PROSITE" id="PS50885"/>
    </source>
</evidence>
<dbReference type="GO" id="GO:0016020">
    <property type="term" value="C:membrane"/>
    <property type="evidence" value="ECO:0007669"/>
    <property type="project" value="InterPro"/>
</dbReference>
<evidence type="ECO:0000313" key="7">
    <source>
        <dbReference type="Proteomes" id="UP000001054"/>
    </source>
</evidence>
<evidence type="ECO:0000259" key="3">
    <source>
        <dbReference type="PROSITE" id="PS50883"/>
    </source>
</evidence>
<dbReference type="SMART" id="SM00052">
    <property type="entry name" value="EAL"/>
    <property type="match status" value="1"/>
</dbReference>
<dbReference type="PANTHER" id="PTHR44757:SF2">
    <property type="entry name" value="BIOFILM ARCHITECTURE MAINTENANCE PROTEIN MBAA"/>
    <property type="match status" value="1"/>
</dbReference>
<dbReference type="EMBL" id="CP000874">
    <property type="protein sequence ID" value="ACP23695.1"/>
    <property type="molecule type" value="Genomic_DNA"/>
</dbReference>
<dbReference type="SMART" id="SM00267">
    <property type="entry name" value="GGDEF"/>
    <property type="match status" value="1"/>
</dbReference>
<gene>
    <name evidence="6" type="ordered locus">NGR_b22500</name>
</gene>
<keyword evidence="1" id="KW-1133">Transmembrane helix</keyword>
<dbReference type="InterPro" id="IPR035965">
    <property type="entry name" value="PAS-like_dom_sf"/>
</dbReference>
<dbReference type="SUPFAM" id="SSF55073">
    <property type="entry name" value="Nucleotide cyclase"/>
    <property type="match status" value="1"/>
</dbReference>
<dbReference type="SUPFAM" id="SSF55785">
    <property type="entry name" value="PYP-like sensor domain (PAS domain)"/>
    <property type="match status" value="1"/>
</dbReference>
<dbReference type="SUPFAM" id="SSF141868">
    <property type="entry name" value="EAL domain-like"/>
    <property type="match status" value="1"/>
</dbReference>
<dbReference type="SUPFAM" id="SSF158472">
    <property type="entry name" value="HAMP domain-like"/>
    <property type="match status" value="1"/>
</dbReference>
<dbReference type="CDD" id="cd01949">
    <property type="entry name" value="GGDEF"/>
    <property type="match status" value="1"/>
</dbReference>
<dbReference type="Proteomes" id="UP000001054">
    <property type="component" value="Plasmid pNGR234b"/>
</dbReference>
<dbReference type="Pfam" id="PF00563">
    <property type="entry name" value="EAL"/>
    <property type="match status" value="1"/>
</dbReference>
<dbReference type="GO" id="GO:0007165">
    <property type="term" value="P:signal transduction"/>
    <property type="evidence" value="ECO:0007669"/>
    <property type="project" value="InterPro"/>
</dbReference>
<feature type="domain" description="EAL" evidence="3">
    <location>
        <begin position="562"/>
        <end position="821"/>
    </location>
</feature>
<dbReference type="Gene3D" id="3.30.450.20">
    <property type="entry name" value="PAS domain"/>
    <property type="match status" value="1"/>
</dbReference>
<dbReference type="InterPro" id="IPR035919">
    <property type="entry name" value="EAL_sf"/>
</dbReference>
<dbReference type="FunFam" id="3.30.70.270:FF:000001">
    <property type="entry name" value="Diguanylate cyclase domain protein"/>
    <property type="match status" value="1"/>
</dbReference>